<reference evidence="2 3" key="1">
    <citation type="submission" date="2019-07" db="EMBL/GenBank/DDBJ databases">
        <title>Whole genome shotgun sequence of Pseudonocardia sulfidoxydans NBRC 16205.</title>
        <authorList>
            <person name="Hosoyama A."/>
            <person name="Uohara A."/>
            <person name="Ohji S."/>
            <person name="Ichikawa N."/>
        </authorList>
    </citation>
    <scope>NUCLEOTIDE SEQUENCE [LARGE SCALE GENOMIC DNA]</scope>
    <source>
        <strain evidence="2 3">NBRC 16205</strain>
    </source>
</reference>
<dbReference type="InterPro" id="IPR001387">
    <property type="entry name" value="Cro/C1-type_HTH"/>
</dbReference>
<dbReference type="Pfam" id="PF13560">
    <property type="entry name" value="HTH_31"/>
    <property type="match status" value="1"/>
</dbReference>
<dbReference type="Gene3D" id="3.30.450.180">
    <property type="match status" value="1"/>
</dbReference>
<dbReference type="Gene3D" id="1.10.260.40">
    <property type="entry name" value="lambda repressor-like DNA-binding domains"/>
    <property type="match status" value="1"/>
</dbReference>
<dbReference type="PANTHER" id="PTHR35010">
    <property type="entry name" value="BLL4672 PROTEIN-RELATED"/>
    <property type="match status" value="1"/>
</dbReference>
<accession>A0A511DGU8</accession>
<comment type="caution">
    <text evidence="2">The sequence shown here is derived from an EMBL/GenBank/DDBJ whole genome shotgun (WGS) entry which is preliminary data.</text>
</comment>
<dbReference type="OrthoDB" id="4790304at2"/>
<evidence type="ECO:0000313" key="3">
    <source>
        <dbReference type="Proteomes" id="UP000321685"/>
    </source>
</evidence>
<dbReference type="AlphaFoldDB" id="A0A511DGU8"/>
<gene>
    <name evidence="2" type="ORF">PSU4_27010</name>
</gene>
<name>A0A511DGU8_9PSEU</name>
<dbReference type="RefSeq" id="WP_147107421.1">
    <property type="nucleotide sequence ID" value="NZ_BJVJ01000023.1"/>
</dbReference>
<feature type="domain" description="HTH cro/C1-type" evidence="1">
    <location>
        <begin position="39"/>
        <end position="86"/>
    </location>
</feature>
<organism evidence="2 3">
    <name type="scientific">Pseudonocardia sulfidoxydans NBRC 16205</name>
    <dbReference type="NCBI Taxonomy" id="1223511"/>
    <lineage>
        <taxon>Bacteria</taxon>
        <taxon>Bacillati</taxon>
        <taxon>Actinomycetota</taxon>
        <taxon>Actinomycetes</taxon>
        <taxon>Pseudonocardiales</taxon>
        <taxon>Pseudonocardiaceae</taxon>
        <taxon>Pseudonocardia</taxon>
    </lineage>
</organism>
<dbReference type="PANTHER" id="PTHR35010:SF2">
    <property type="entry name" value="BLL4672 PROTEIN"/>
    <property type="match status" value="1"/>
</dbReference>
<dbReference type="InterPro" id="IPR041413">
    <property type="entry name" value="MLTR_LBD"/>
</dbReference>
<sequence>MSNEWSSSAELGTFLRSRRAALTPDAADVVSHGQRRVPGLRREEVAQLAGISTTYYTRLEQGESHQISDSVLDALARVLDLGPDERAHLVRLAAPGRAARRPGDDQERLRPAIQALVDGATGQAAIIVGRRTDLLGANRLGYALWGLPRPDPHSEQRAPNVSRFVFLSPAARDLFPDWESQARSLSSYLRVAAADYPDDPVLHGLIGELSVRSHDFARIWADYPVGDCVHSVREYRHRTAGTMVLNEEIVRLPDDPGIRIIFSGAEDGTPSADRLRSLADGG</sequence>
<dbReference type="PROSITE" id="PS50943">
    <property type="entry name" value="HTH_CROC1"/>
    <property type="match status" value="1"/>
</dbReference>
<keyword evidence="2" id="KW-0238">DNA-binding</keyword>
<evidence type="ECO:0000259" key="1">
    <source>
        <dbReference type="PROSITE" id="PS50943"/>
    </source>
</evidence>
<dbReference type="SUPFAM" id="SSF47413">
    <property type="entry name" value="lambda repressor-like DNA-binding domains"/>
    <property type="match status" value="1"/>
</dbReference>
<proteinExistence type="predicted"/>
<dbReference type="EMBL" id="BJVJ01000023">
    <property type="protein sequence ID" value="GEL23747.1"/>
    <property type="molecule type" value="Genomic_DNA"/>
</dbReference>
<protein>
    <submittedName>
        <fullName evidence="2">DNA-binding protein</fullName>
    </submittedName>
</protein>
<dbReference type="CDD" id="cd00093">
    <property type="entry name" value="HTH_XRE"/>
    <property type="match status" value="1"/>
</dbReference>
<dbReference type="GO" id="GO:0003677">
    <property type="term" value="F:DNA binding"/>
    <property type="evidence" value="ECO:0007669"/>
    <property type="project" value="UniProtKB-KW"/>
</dbReference>
<dbReference type="SMART" id="SM00530">
    <property type="entry name" value="HTH_XRE"/>
    <property type="match status" value="1"/>
</dbReference>
<dbReference type="InterPro" id="IPR010982">
    <property type="entry name" value="Lambda_DNA-bd_dom_sf"/>
</dbReference>
<keyword evidence="3" id="KW-1185">Reference proteome</keyword>
<dbReference type="Proteomes" id="UP000321685">
    <property type="component" value="Unassembled WGS sequence"/>
</dbReference>
<dbReference type="Pfam" id="PF17765">
    <property type="entry name" value="MLTR_LBD"/>
    <property type="match status" value="1"/>
</dbReference>
<evidence type="ECO:0000313" key="2">
    <source>
        <dbReference type="EMBL" id="GEL23747.1"/>
    </source>
</evidence>